<accession>A0A9X3ULJ1</accession>
<feature type="signal peptide" evidence="2">
    <location>
        <begin position="1"/>
        <end position="29"/>
    </location>
</feature>
<dbReference type="Proteomes" id="UP001151234">
    <property type="component" value="Unassembled WGS sequence"/>
</dbReference>
<keyword evidence="5" id="KW-1185">Reference proteome</keyword>
<dbReference type="InterPro" id="IPR005653">
    <property type="entry name" value="OstA-like_N"/>
</dbReference>
<reference evidence="4" key="1">
    <citation type="submission" date="2022-11" db="EMBL/GenBank/DDBJ databases">
        <title>Draft genome sequence of Hoeflea poritis E7-10 and Hoeflea prorocentri PM5-8, separated from scleractinian coral Porites lutea and marine dinoflagellate.</title>
        <authorList>
            <person name="Zhang G."/>
            <person name="Wei Q."/>
            <person name="Cai L."/>
        </authorList>
    </citation>
    <scope>NUCLEOTIDE SEQUENCE</scope>
    <source>
        <strain evidence="4">PM5-8</strain>
    </source>
</reference>
<protein>
    <recommendedName>
        <fullName evidence="3">Organic solvent tolerance-like N-terminal domain-containing protein</fullName>
    </recommendedName>
</protein>
<dbReference type="RefSeq" id="WP_267992251.1">
    <property type="nucleotide sequence ID" value="NZ_JAPJZI010000001.1"/>
</dbReference>
<dbReference type="Gene3D" id="2.60.450.10">
    <property type="entry name" value="Lipopolysaccharide (LPS) transport protein A like domain"/>
    <property type="match status" value="1"/>
</dbReference>
<proteinExistence type="predicted"/>
<feature type="chain" id="PRO_5040798730" description="Organic solvent tolerance-like N-terminal domain-containing protein" evidence="2">
    <location>
        <begin position="30"/>
        <end position="186"/>
    </location>
</feature>
<evidence type="ECO:0000313" key="5">
    <source>
        <dbReference type="Proteomes" id="UP001151234"/>
    </source>
</evidence>
<name>A0A9X3ULJ1_9HYPH</name>
<dbReference type="GO" id="GO:0009279">
    <property type="term" value="C:cell outer membrane"/>
    <property type="evidence" value="ECO:0007669"/>
    <property type="project" value="TreeGrafter"/>
</dbReference>
<evidence type="ECO:0000256" key="2">
    <source>
        <dbReference type="SAM" id="SignalP"/>
    </source>
</evidence>
<dbReference type="AlphaFoldDB" id="A0A9X3ULJ1"/>
<dbReference type="InterPro" id="IPR052037">
    <property type="entry name" value="LPS_export_LptA"/>
</dbReference>
<dbReference type="Pfam" id="PF03968">
    <property type="entry name" value="LptD_N"/>
    <property type="match status" value="1"/>
</dbReference>
<keyword evidence="1 2" id="KW-0732">Signal</keyword>
<evidence type="ECO:0000259" key="3">
    <source>
        <dbReference type="Pfam" id="PF03968"/>
    </source>
</evidence>
<dbReference type="PANTHER" id="PTHR36504">
    <property type="entry name" value="LIPOPOLYSACCHARIDE EXPORT SYSTEM PROTEIN LPTA"/>
    <property type="match status" value="1"/>
</dbReference>
<dbReference type="EMBL" id="JAPJZI010000001">
    <property type="protein sequence ID" value="MDA5400581.1"/>
    <property type="molecule type" value="Genomic_DNA"/>
</dbReference>
<organism evidence="4 5">
    <name type="scientific">Hoeflea prorocentri</name>
    <dbReference type="NCBI Taxonomy" id="1922333"/>
    <lineage>
        <taxon>Bacteria</taxon>
        <taxon>Pseudomonadati</taxon>
        <taxon>Pseudomonadota</taxon>
        <taxon>Alphaproteobacteria</taxon>
        <taxon>Hyphomicrobiales</taxon>
        <taxon>Rhizobiaceae</taxon>
        <taxon>Hoeflea</taxon>
    </lineage>
</organism>
<feature type="domain" description="Organic solvent tolerance-like N-terminal" evidence="3">
    <location>
        <begin position="49"/>
        <end position="162"/>
    </location>
</feature>
<dbReference type="GO" id="GO:0030288">
    <property type="term" value="C:outer membrane-bounded periplasmic space"/>
    <property type="evidence" value="ECO:0007669"/>
    <property type="project" value="TreeGrafter"/>
</dbReference>
<comment type="caution">
    <text evidence="4">The sequence shown here is derived from an EMBL/GenBank/DDBJ whole genome shotgun (WGS) entry which is preliminary data.</text>
</comment>
<gene>
    <name evidence="4" type="ORF">OQ273_18550</name>
</gene>
<dbReference type="GO" id="GO:0017089">
    <property type="term" value="F:glycolipid transfer activity"/>
    <property type="evidence" value="ECO:0007669"/>
    <property type="project" value="TreeGrafter"/>
</dbReference>
<dbReference type="GO" id="GO:0015920">
    <property type="term" value="P:lipopolysaccharide transport"/>
    <property type="evidence" value="ECO:0007669"/>
    <property type="project" value="TreeGrafter"/>
</dbReference>
<evidence type="ECO:0000256" key="1">
    <source>
        <dbReference type="ARBA" id="ARBA00022729"/>
    </source>
</evidence>
<sequence length="186" mass="20014">MFPNFRAALPHIFCAALVSVVALAGTAKAQDATQSRLEGLALSGDQPIQIESDELKVQDEKGTATFTGNVKVVQGKTMMQAGKMTVHYAKDGGSPTTGTSSIDRIDVGGKVYIRSENQEATADSGTFNMKTEIVELTGERVVLSEGDNVFIGCKLVVFMKSGEAKLESCGRRVRIQLDPKSRNRDQ</sequence>
<evidence type="ECO:0000313" key="4">
    <source>
        <dbReference type="EMBL" id="MDA5400581.1"/>
    </source>
</evidence>
<dbReference type="PANTHER" id="PTHR36504:SF1">
    <property type="entry name" value="LIPOPOLYSACCHARIDE EXPORT SYSTEM PROTEIN LPTA"/>
    <property type="match status" value="1"/>
</dbReference>